<evidence type="ECO:0000256" key="5">
    <source>
        <dbReference type="RuleBase" id="RU361185"/>
    </source>
</evidence>
<evidence type="ECO:0000256" key="1">
    <source>
        <dbReference type="ARBA" id="ARBA00001657"/>
    </source>
</evidence>
<keyword evidence="7" id="KW-0732">Signal</keyword>
<evidence type="ECO:0000256" key="2">
    <source>
        <dbReference type="ARBA" id="ARBA00007806"/>
    </source>
</evidence>
<feature type="chain" id="PRO_5040176685" description="alpha-glucosidase" evidence="7">
    <location>
        <begin position="17"/>
        <end position="1016"/>
    </location>
</feature>
<feature type="domain" description="Glycosyl hydrolase family 31 C-terminal" evidence="9">
    <location>
        <begin position="750"/>
        <end position="842"/>
    </location>
</feature>
<evidence type="ECO:0000256" key="3">
    <source>
        <dbReference type="ARBA" id="ARBA00012741"/>
    </source>
</evidence>
<dbReference type="InterPro" id="IPR013780">
    <property type="entry name" value="Glyco_hydro_b"/>
</dbReference>
<comment type="similarity">
    <text evidence="2 5">Belongs to the glycosyl hydrolase 31 family.</text>
</comment>
<evidence type="ECO:0000259" key="9">
    <source>
        <dbReference type="Pfam" id="PF21365"/>
    </source>
</evidence>
<dbReference type="InterPro" id="IPR017853">
    <property type="entry name" value="GH"/>
</dbReference>
<dbReference type="Gene3D" id="3.20.20.80">
    <property type="entry name" value="Glycosidases"/>
    <property type="match status" value="2"/>
</dbReference>
<comment type="catalytic activity">
    <reaction evidence="1">
        <text>Hydrolysis of terminal, non-reducing (1-&gt;4)-linked alpha-D-glucose residues with release of alpha-D-glucose.</text>
        <dbReference type="EC" id="3.2.1.20"/>
    </reaction>
</comment>
<comment type="caution">
    <text evidence="10">The sequence shown here is derived from an EMBL/GenBank/DDBJ whole genome shotgun (WGS) entry which is preliminary data.</text>
</comment>
<dbReference type="Gene3D" id="2.60.40.1180">
    <property type="entry name" value="Golgi alpha-mannosidase II"/>
    <property type="match status" value="2"/>
</dbReference>
<dbReference type="GO" id="GO:0030246">
    <property type="term" value="F:carbohydrate binding"/>
    <property type="evidence" value="ECO:0007669"/>
    <property type="project" value="InterPro"/>
</dbReference>
<dbReference type="EMBL" id="JAFIMR010000012">
    <property type="protein sequence ID" value="KAI1871788.1"/>
    <property type="molecule type" value="Genomic_DNA"/>
</dbReference>
<protein>
    <recommendedName>
        <fullName evidence="3">alpha-glucosidase</fullName>
        <ecNumber evidence="3">3.2.1.20</ecNumber>
    </recommendedName>
</protein>
<dbReference type="SUPFAM" id="SSF51445">
    <property type="entry name" value="(Trans)glycosidases"/>
    <property type="match status" value="1"/>
</dbReference>
<dbReference type="PANTHER" id="PTHR22762:SF133">
    <property type="entry name" value="P-TYPE DOMAIN-CONTAINING PROTEIN"/>
    <property type="match status" value="1"/>
</dbReference>
<dbReference type="GO" id="GO:0005975">
    <property type="term" value="P:carbohydrate metabolic process"/>
    <property type="evidence" value="ECO:0007669"/>
    <property type="project" value="InterPro"/>
</dbReference>
<dbReference type="Proteomes" id="UP000829685">
    <property type="component" value="Unassembled WGS sequence"/>
</dbReference>
<feature type="domain" description="Glycoside hydrolase family 31 TIM barrel" evidence="8">
    <location>
        <begin position="311"/>
        <end position="742"/>
    </location>
</feature>
<dbReference type="PANTHER" id="PTHR22762">
    <property type="entry name" value="ALPHA-GLUCOSIDASE"/>
    <property type="match status" value="1"/>
</dbReference>
<dbReference type="Pfam" id="PF01055">
    <property type="entry name" value="Glyco_hydro_31_2nd"/>
    <property type="match status" value="1"/>
</dbReference>
<organism evidence="10 11">
    <name type="scientific">Neoarthrinium moseri</name>
    <dbReference type="NCBI Taxonomy" id="1658444"/>
    <lineage>
        <taxon>Eukaryota</taxon>
        <taxon>Fungi</taxon>
        <taxon>Dikarya</taxon>
        <taxon>Ascomycota</taxon>
        <taxon>Pezizomycotina</taxon>
        <taxon>Sordariomycetes</taxon>
        <taxon>Xylariomycetidae</taxon>
        <taxon>Amphisphaeriales</taxon>
        <taxon>Apiosporaceae</taxon>
        <taxon>Neoarthrinium</taxon>
    </lineage>
</organism>
<dbReference type="InterPro" id="IPR011013">
    <property type="entry name" value="Gal_mutarotase_sf_dom"/>
</dbReference>
<evidence type="ECO:0000313" key="10">
    <source>
        <dbReference type="EMBL" id="KAI1871788.1"/>
    </source>
</evidence>
<accession>A0A9P9WNF4</accession>
<dbReference type="CDD" id="cd14752">
    <property type="entry name" value="GH31_N"/>
    <property type="match status" value="1"/>
</dbReference>
<evidence type="ECO:0000256" key="6">
    <source>
        <dbReference type="SAM" id="MobiDB-lite"/>
    </source>
</evidence>
<dbReference type="Pfam" id="PF21365">
    <property type="entry name" value="Glyco_hydro_31_3rd"/>
    <property type="match status" value="1"/>
</dbReference>
<reference evidence="10" key="1">
    <citation type="submission" date="2021-03" db="EMBL/GenBank/DDBJ databases">
        <title>Revisited historic fungal species revealed as producer of novel bioactive compounds through whole genome sequencing and comparative genomics.</title>
        <authorList>
            <person name="Vignolle G.A."/>
            <person name="Hochenegger N."/>
            <person name="Mach R.L."/>
            <person name="Mach-Aigner A.R."/>
            <person name="Javad Rahimi M."/>
            <person name="Salim K.A."/>
            <person name="Chan C.M."/>
            <person name="Lim L.B.L."/>
            <person name="Cai F."/>
            <person name="Druzhinina I.S."/>
            <person name="U'Ren J.M."/>
            <person name="Derntl C."/>
        </authorList>
    </citation>
    <scope>NUCLEOTIDE SEQUENCE</scope>
    <source>
        <strain evidence="10">TUCIM 5799</strain>
    </source>
</reference>
<dbReference type="GO" id="GO:0004558">
    <property type="term" value="F:alpha-1,4-glucosidase activity"/>
    <property type="evidence" value="ECO:0007669"/>
    <property type="project" value="UniProtKB-EC"/>
</dbReference>
<dbReference type="EC" id="3.2.1.20" evidence="3"/>
<dbReference type="CDD" id="cd06602">
    <property type="entry name" value="GH31_MGAM_SI_GAA"/>
    <property type="match status" value="1"/>
</dbReference>
<evidence type="ECO:0000256" key="7">
    <source>
        <dbReference type="SAM" id="SignalP"/>
    </source>
</evidence>
<evidence type="ECO:0000313" key="11">
    <source>
        <dbReference type="Proteomes" id="UP000829685"/>
    </source>
</evidence>
<dbReference type="InterPro" id="IPR000322">
    <property type="entry name" value="Glyco_hydro_31_TIM"/>
</dbReference>
<dbReference type="Gene3D" id="2.60.40.1760">
    <property type="entry name" value="glycosyl hydrolase (family 31)"/>
    <property type="match status" value="1"/>
</dbReference>
<dbReference type="AlphaFoldDB" id="A0A9P9WNF4"/>
<keyword evidence="5" id="KW-0378">Hydrolase</keyword>
<sequence length="1016" mass="112644">MLPLLVAGCLTHIARAQLSGSTTAPVTGSGTESPTPTLASSVNYAPSVTPNVDDPTAPDAQEVCPGYVASNFVEHDAGFTADLTLAGPACNVYGTDIEDLVVDVQYQNATRMNVRIYPKYLVPENYTQYILPDFLSPVGVIEPGSTKESSDLVLEWSNEPSFQFKVSRRLGGAPIFDTYGTVIVYENQFLEIATSMVPDYNVYGLPESIRDFRIGTNYTQTFWNQYPVMNDNPLDTNMHSVHPVYVETRYGNETSKSHVVYGRNLHGQEWLMRPDNITYRTIGGSFDFYFFSGPTVNEALAQQQLGVIKTPVMQPYWALGFHQVRWGYQNWSVLQDVIDNYAAANIQLEAIWNDLDYLLQYRDFTNDPNTYPIPEGREFLARLHANGQYWMPIVDPNIYAPDPTNATDAYAPYERGAALQAFIRDGVDGFYYGDQWPGYSVWPDFLIPEGEEFWVNEFILWREQLQYDGCWLDLSDLSSWCTGSCGTGNLELNPVHVPFGLPGEPGQTSYEYPEAFNITNSTEAASASAAAVSQSAAYPTHSDVSTPTLGFTEPIPGVRDITFPPYALNNTLPGHSLEKSAVAPYATHSDEFNTTEYEMHNLFGIQSSNATYNALVAAIPGKRPFLISRSTSPGSGNLTGHWGGDSNSKWGNMYYTIAQALTFSIAGIPYFGVETCGFNGNTDMELCTRWMELSAFFPLYRNHNSRPGNTIAQEAYRWATTAEGTRRAMDARFKLLAYHYTLFWKAHTCGATVMRALQWEFPNEESLKAVDNQFMLGPSILITPVLEPLVTSVRGVFPGIADGTRWYDWYNYTEVHAQPGENKTIEAPLVHIPVFIRGGSIIPSQKPGNTTKMTRMNPWTIIVALDIQNEGVGSLYLDDGLSMVQDATKEIELSFSNATLRAIVTGDYEDNNPLANITIAGWQGQVDTVSLTIDGKEKNTSGVTIRTDGSTLYVENLQEATEGGVWTGDLVAKFTRSSWGQHGHGLHSPHGHSNQHGTPEPGDWEPLGSKPVNPRL</sequence>
<proteinExistence type="inferred from homology"/>
<name>A0A9P9WNF4_9PEZI</name>
<feature type="region of interest" description="Disordered" evidence="6">
    <location>
        <begin position="979"/>
        <end position="1016"/>
    </location>
</feature>
<dbReference type="InterPro" id="IPR048395">
    <property type="entry name" value="Glyco_hydro_31_C"/>
</dbReference>
<keyword evidence="5" id="KW-0326">Glycosidase</keyword>
<evidence type="ECO:0000256" key="4">
    <source>
        <dbReference type="ARBA" id="ARBA00023180"/>
    </source>
</evidence>
<keyword evidence="11" id="KW-1185">Reference proteome</keyword>
<keyword evidence="4" id="KW-0325">Glycoprotein</keyword>
<feature type="signal peptide" evidence="7">
    <location>
        <begin position="1"/>
        <end position="16"/>
    </location>
</feature>
<gene>
    <name evidence="10" type="ORF">JX265_005774</name>
</gene>
<evidence type="ECO:0000259" key="8">
    <source>
        <dbReference type="Pfam" id="PF01055"/>
    </source>
</evidence>
<dbReference type="SUPFAM" id="SSF74650">
    <property type="entry name" value="Galactose mutarotase-like"/>
    <property type="match status" value="1"/>
</dbReference>
<dbReference type="SUPFAM" id="SSF51011">
    <property type="entry name" value="Glycosyl hydrolase domain"/>
    <property type="match status" value="1"/>
</dbReference>